<reference evidence="1 2" key="1">
    <citation type="submission" date="2021-03" db="EMBL/GenBank/DDBJ databases">
        <title>Genomic Encyclopedia of Type Strains, Phase III (KMG-III): the genomes of soil and plant-associated and newly described type strains.</title>
        <authorList>
            <person name="Whitman W."/>
        </authorList>
    </citation>
    <scope>NUCLEOTIDE SEQUENCE [LARGE SCALE GENOMIC DNA]</scope>
    <source>
        <strain evidence="1 2">IMMIB AFH-6</strain>
    </source>
</reference>
<name>A0ABS4SI69_9PROT</name>
<gene>
    <name evidence="1" type="ORF">J2851_001507</name>
</gene>
<dbReference type="Gene3D" id="3.30.565.10">
    <property type="entry name" value="Histidine kinase-like ATPase, C-terminal domain"/>
    <property type="match status" value="1"/>
</dbReference>
<dbReference type="RefSeq" id="WP_209765348.1">
    <property type="nucleotide sequence ID" value="NZ_JAGINP010000004.1"/>
</dbReference>
<proteinExistence type="predicted"/>
<protein>
    <recommendedName>
        <fullName evidence="3">Type I restriction enzyme R protein N terminus (HSDR_N)</fullName>
    </recommendedName>
</protein>
<keyword evidence="2" id="KW-1185">Reference proteome</keyword>
<evidence type="ECO:0000313" key="1">
    <source>
        <dbReference type="EMBL" id="MBP2291758.1"/>
    </source>
</evidence>
<evidence type="ECO:0008006" key="3">
    <source>
        <dbReference type="Google" id="ProtNLM"/>
    </source>
</evidence>
<evidence type="ECO:0000313" key="2">
    <source>
        <dbReference type="Proteomes" id="UP000781958"/>
    </source>
</evidence>
<comment type="caution">
    <text evidence="1">The sequence shown here is derived from an EMBL/GenBank/DDBJ whole genome shotgun (WGS) entry which is preliminary data.</text>
</comment>
<dbReference type="InterPro" id="IPR036890">
    <property type="entry name" value="HATPase_C_sf"/>
</dbReference>
<dbReference type="Proteomes" id="UP000781958">
    <property type="component" value="Unassembled WGS sequence"/>
</dbReference>
<sequence>MVIALPLSTPCPARRGIMPLQETQLEIYLPSLTMLLAAQRSLIHVEIMDEEKMTLDIRGSLKNTKLSSNVYVVFDELISNAIDSYLIRKHEDPSSPYMDIEIFAEFLRADLLDDKETMVIFCKDNGCGFGEDQLNAFLTKDTSYKDDLPISGIGKCKGAGRIQFFHYFSSMSIYSTYRDGDNILTREMHYSEPKKIIDAGDFRSSDGGEEAIGTTIKLEHFKESARIRMHGEPLSRLFSAPMLRKQMLVAFLQRLVSLNTRLGDFRIKFVTRHWNGVEECEVLERSDLPKVAAEPVVDVEERNPVTGECLGTYHSFKLSHYQLDATQYDLPKNAIAFCAKSSPVKDITARYLRTRAEQNNPVDGYHHIILIESDYLDQRVNEQRDDFEAIPAEIITGDMFATETLSYATIFDAIDPVIDGFVAPTKWNKEDIIKEISDNFGISDAMLQDTSTRIVYGEPAQAVAERVLKKYQERVINETAEIFSLKEEIIKAEPDSEEFRAMINELAWKYTSSLKNFDMANLSQLIVRRAAIVQILDLACGKNLAMQAVPEGGRRKDERIIHSIFFPMRKDSTEFVDHDIWLLSEEYHYYDYIASDIPLANITWNDGTNIFESDIDEEFKKVLAKRTEDNAGKRPDIALFSKEGSAIIVEFKAPGVSMADHIGDLSEYSHLLAAKSGGKIKKFYCYLIGDSVNPLRLSGNWTPFPTGNGWFQSSPLLDPVTRQQLGETYFELLHFSDVIERAKKRIGVYQDKLKIDF</sequence>
<accession>A0ABS4SI69</accession>
<dbReference type="SUPFAM" id="SSF55874">
    <property type="entry name" value="ATPase domain of HSP90 chaperone/DNA topoisomerase II/histidine kinase"/>
    <property type="match status" value="1"/>
</dbReference>
<dbReference type="EMBL" id="JAGINP010000004">
    <property type="protein sequence ID" value="MBP2291758.1"/>
    <property type="molecule type" value="Genomic_DNA"/>
</dbReference>
<organism evidence="1 2">
    <name type="scientific">Azospirillum rugosum</name>
    <dbReference type="NCBI Taxonomy" id="416170"/>
    <lineage>
        <taxon>Bacteria</taxon>
        <taxon>Pseudomonadati</taxon>
        <taxon>Pseudomonadota</taxon>
        <taxon>Alphaproteobacteria</taxon>
        <taxon>Rhodospirillales</taxon>
        <taxon>Azospirillaceae</taxon>
        <taxon>Azospirillum</taxon>
    </lineage>
</organism>